<dbReference type="Pfam" id="PF13522">
    <property type="entry name" value="GATase_6"/>
    <property type="match status" value="1"/>
</dbReference>
<keyword evidence="14" id="KW-1185">Reference proteome</keyword>
<feature type="active site" description="Nucleophile; for GATase activity" evidence="10">
    <location>
        <position position="2"/>
    </location>
</feature>
<dbReference type="InterPro" id="IPR046348">
    <property type="entry name" value="SIS_dom_sf"/>
</dbReference>
<dbReference type="SUPFAM" id="SSF56235">
    <property type="entry name" value="N-terminal nucleophile aminohydrolases (Ntn hydrolases)"/>
    <property type="match status" value="1"/>
</dbReference>
<evidence type="ECO:0000256" key="2">
    <source>
        <dbReference type="ARBA" id="ARBA00004496"/>
    </source>
</evidence>
<dbReference type="InterPro" id="IPR035466">
    <property type="entry name" value="GlmS/AgaS_SIS"/>
</dbReference>
<dbReference type="RefSeq" id="WP_163052113.1">
    <property type="nucleotide sequence ID" value="NZ_AP019695.1"/>
</dbReference>
<evidence type="ECO:0000256" key="10">
    <source>
        <dbReference type="HAMAP-Rule" id="MF_00164"/>
    </source>
</evidence>
<comment type="subunit">
    <text evidence="10">Homodimer.</text>
</comment>
<dbReference type="GO" id="GO:0006047">
    <property type="term" value="P:UDP-N-acetylglucosamine metabolic process"/>
    <property type="evidence" value="ECO:0007669"/>
    <property type="project" value="TreeGrafter"/>
</dbReference>
<comment type="catalytic activity">
    <reaction evidence="1 10">
        <text>D-fructose 6-phosphate + L-glutamine = D-glucosamine 6-phosphate + L-glutamate</text>
        <dbReference type="Rhea" id="RHEA:13237"/>
        <dbReference type="ChEBI" id="CHEBI:29985"/>
        <dbReference type="ChEBI" id="CHEBI:58359"/>
        <dbReference type="ChEBI" id="CHEBI:58725"/>
        <dbReference type="ChEBI" id="CHEBI:61527"/>
        <dbReference type="EC" id="2.6.1.16"/>
    </reaction>
</comment>
<dbReference type="InterPro" id="IPR005855">
    <property type="entry name" value="GFAT"/>
</dbReference>
<dbReference type="CDD" id="cd00714">
    <property type="entry name" value="GFAT"/>
    <property type="match status" value="1"/>
</dbReference>
<evidence type="ECO:0000256" key="7">
    <source>
        <dbReference type="ARBA" id="ARBA00022679"/>
    </source>
</evidence>
<evidence type="ECO:0000256" key="1">
    <source>
        <dbReference type="ARBA" id="ARBA00001031"/>
    </source>
</evidence>
<dbReference type="InterPro" id="IPR029055">
    <property type="entry name" value="Ntn_hydrolases_N"/>
</dbReference>
<protein>
    <recommendedName>
        <fullName evidence="4 10">Glutamine--fructose-6-phosphate aminotransferase [isomerizing]</fullName>
        <ecNumber evidence="3 10">2.6.1.16</ecNumber>
    </recommendedName>
    <alternativeName>
        <fullName evidence="10">D-fructose-6-phosphate amidotransferase</fullName>
    </alternativeName>
    <alternativeName>
        <fullName evidence="10">GFAT</fullName>
    </alternativeName>
    <alternativeName>
        <fullName evidence="10">Glucosamine-6-phosphate synthase</fullName>
    </alternativeName>
    <alternativeName>
        <fullName evidence="10">Hexosephosphate aminotransferase</fullName>
    </alternativeName>
    <alternativeName>
        <fullName evidence="10">L-glutamine--D-fructose-6-phosphate amidotransferase</fullName>
    </alternativeName>
</protein>
<dbReference type="HAMAP" id="MF_00164">
    <property type="entry name" value="GlmS"/>
    <property type="match status" value="1"/>
</dbReference>
<evidence type="ECO:0000256" key="5">
    <source>
        <dbReference type="ARBA" id="ARBA00022490"/>
    </source>
</evidence>
<dbReference type="GO" id="GO:0046349">
    <property type="term" value="P:amino sugar biosynthetic process"/>
    <property type="evidence" value="ECO:0007669"/>
    <property type="project" value="UniProtKB-ARBA"/>
</dbReference>
<dbReference type="AlphaFoldDB" id="A0A6N4TJM7"/>
<organism evidence="13 14">
    <name type="scientific">Amedibacterium intestinale</name>
    <dbReference type="NCBI Taxonomy" id="2583452"/>
    <lineage>
        <taxon>Bacteria</taxon>
        <taxon>Bacillati</taxon>
        <taxon>Bacillota</taxon>
        <taxon>Erysipelotrichia</taxon>
        <taxon>Erysipelotrichales</taxon>
        <taxon>Erysipelotrichaceae</taxon>
        <taxon>Amedibacterium</taxon>
    </lineage>
</organism>
<feature type="domain" description="Glutamine amidotransferase type-2" evidence="11">
    <location>
        <begin position="2"/>
        <end position="218"/>
    </location>
</feature>
<gene>
    <name evidence="10 13" type="primary">glmS</name>
    <name evidence="13" type="ORF">Aargi30884_18620</name>
</gene>
<dbReference type="GO" id="GO:0005829">
    <property type="term" value="C:cytosol"/>
    <property type="evidence" value="ECO:0007669"/>
    <property type="project" value="TreeGrafter"/>
</dbReference>
<keyword evidence="5 10" id="KW-0963">Cytoplasm</keyword>
<comment type="subcellular location">
    <subcellularLocation>
        <location evidence="2 10">Cytoplasm</location>
    </subcellularLocation>
</comment>
<dbReference type="FunFam" id="3.60.20.10:FF:000006">
    <property type="entry name" value="Glutamine--fructose-6-phosphate aminotransferase [isomerizing]"/>
    <property type="match status" value="1"/>
</dbReference>
<dbReference type="PROSITE" id="PS51464">
    <property type="entry name" value="SIS"/>
    <property type="match status" value="2"/>
</dbReference>
<dbReference type="CDD" id="cd05008">
    <property type="entry name" value="SIS_GlmS_GlmD_1"/>
    <property type="match status" value="1"/>
</dbReference>
<dbReference type="GO" id="GO:0006487">
    <property type="term" value="P:protein N-linked glycosylation"/>
    <property type="evidence" value="ECO:0007669"/>
    <property type="project" value="TreeGrafter"/>
</dbReference>
<reference evidence="14" key="1">
    <citation type="submission" date="2019-05" db="EMBL/GenBank/DDBJ databases">
        <title>Complete genome sequencing of Absiella argi strain JCM 30884.</title>
        <authorList>
            <person name="Sakamoto M."/>
            <person name="Murakami T."/>
            <person name="Mori H."/>
        </authorList>
    </citation>
    <scope>NUCLEOTIDE SEQUENCE [LARGE SCALE GENOMIC DNA]</scope>
    <source>
        <strain evidence="14">JCM 30884</strain>
    </source>
</reference>
<evidence type="ECO:0000256" key="6">
    <source>
        <dbReference type="ARBA" id="ARBA00022576"/>
    </source>
</evidence>
<dbReference type="InterPro" id="IPR047084">
    <property type="entry name" value="GFAT_N"/>
</dbReference>
<dbReference type="Gene3D" id="3.60.20.10">
    <property type="entry name" value="Glutamine Phosphoribosylpyrophosphate, subunit 1, domain 1"/>
    <property type="match status" value="1"/>
</dbReference>
<dbReference type="EC" id="2.6.1.16" evidence="3 10"/>
<evidence type="ECO:0000256" key="8">
    <source>
        <dbReference type="ARBA" id="ARBA00022737"/>
    </source>
</evidence>
<dbReference type="Gene3D" id="3.40.50.10490">
    <property type="entry name" value="Glucose-6-phosphate isomerase like protein, domain 1"/>
    <property type="match status" value="2"/>
</dbReference>
<feature type="active site" description="For Fru-6P isomerization activity" evidence="10">
    <location>
        <position position="599"/>
    </location>
</feature>
<dbReference type="InterPro" id="IPR017932">
    <property type="entry name" value="GATase_2_dom"/>
</dbReference>
<dbReference type="PANTHER" id="PTHR10937">
    <property type="entry name" value="GLUCOSAMINE--FRUCTOSE-6-PHOSPHATE AMINOTRANSFERASE, ISOMERIZING"/>
    <property type="match status" value="1"/>
</dbReference>
<dbReference type="GO" id="GO:0006002">
    <property type="term" value="P:fructose 6-phosphate metabolic process"/>
    <property type="evidence" value="ECO:0007669"/>
    <property type="project" value="TreeGrafter"/>
</dbReference>
<comment type="function">
    <text evidence="10">Catalyzes the first step in hexosamine metabolism, converting fructose-6P into glucosamine-6P using glutamine as a nitrogen source.</text>
</comment>
<dbReference type="PANTHER" id="PTHR10937:SF0">
    <property type="entry name" value="GLUTAMINE--FRUCTOSE-6-PHOSPHATE TRANSAMINASE (ISOMERIZING)"/>
    <property type="match status" value="1"/>
</dbReference>
<dbReference type="FunFam" id="3.40.50.10490:FF:000001">
    <property type="entry name" value="Glutamine--fructose-6-phosphate aminotransferase [isomerizing]"/>
    <property type="match status" value="1"/>
</dbReference>
<dbReference type="KEGG" id="aarg:Aargi30884_18620"/>
<dbReference type="EMBL" id="AP019695">
    <property type="protein sequence ID" value="BBK22959.1"/>
    <property type="molecule type" value="Genomic_DNA"/>
</dbReference>
<evidence type="ECO:0000313" key="14">
    <source>
        <dbReference type="Proteomes" id="UP000464754"/>
    </source>
</evidence>
<keyword evidence="8" id="KW-0677">Repeat</keyword>
<dbReference type="Pfam" id="PF01380">
    <property type="entry name" value="SIS"/>
    <property type="match status" value="2"/>
</dbReference>
<dbReference type="SUPFAM" id="SSF53697">
    <property type="entry name" value="SIS domain"/>
    <property type="match status" value="1"/>
</dbReference>
<dbReference type="InterPro" id="IPR035490">
    <property type="entry name" value="GlmS/FrlB_SIS"/>
</dbReference>
<proteinExistence type="inferred from homology"/>
<evidence type="ECO:0000256" key="4">
    <source>
        <dbReference type="ARBA" id="ARBA00016090"/>
    </source>
</evidence>
<evidence type="ECO:0000256" key="9">
    <source>
        <dbReference type="ARBA" id="ARBA00022962"/>
    </source>
</evidence>
<evidence type="ECO:0000256" key="3">
    <source>
        <dbReference type="ARBA" id="ARBA00012916"/>
    </source>
</evidence>
<evidence type="ECO:0000259" key="12">
    <source>
        <dbReference type="PROSITE" id="PS51464"/>
    </source>
</evidence>
<name>A0A6N4TJM7_9FIRM</name>
<accession>A0A6N4TJM7</accession>
<dbReference type="CDD" id="cd05009">
    <property type="entry name" value="SIS_GlmS_GlmD_2"/>
    <property type="match status" value="1"/>
</dbReference>
<keyword evidence="6 10" id="KW-0032">Aminotransferase</keyword>
<dbReference type="GO" id="GO:0005975">
    <property type="term" value="P:carbohydrate metabolic process"/>
    <property type="evidence" value="ECO:0007669"/>
    <property type="project" value="UniProtKB-UniRule"/>
</dbReference>
<keyword evidence="9" id="KW-0315">Glutamine amidotransferase</keyword>
<keyword evidence="7 10" id="KW-0808">Transferase</keyword>
<dbReference type="PROSITE" id="PS51278">
    <property type="entry name" value="GATASE_TYPE_2"/>
    <property type="match status" value="1"/>
</dbReference>
<dbReference type="GO" id="GO:0004360">
    <property type="term" value="F:glutamine-fructose-6-phosphate transaminase (isomerizing) activity"/>
    <property type="evidence" value="ECO:0007669"/>
    <property type="project" value="UniProtKB-UniRule"/>
</dbReference>
<dbReference type="InterPro" id="IPR001347">
    <property type="entry name" value="SIS_dom"/>
</dbReference>
<dbReference type="Proteomes" id="UP000464754">
    <property type="component" value="Chromosome"/>
</dbReference>
<feature type="domain" description="SIS" evidence="12">
    <location>
        <begin position="453"/>
        <end position="594"/>
    </location>
</feature>
<dbReference type="NCBIfam" id="TIGR01135">
    <property type="entry name" value="glmS"/>
    <property type="match status" value="1"/>
</dbReference>
<feature type="initiator methionine" description="Removed" evidence="10">
    <location>
        <position position="1"/>
    </location>
</feature>
<dbReference type="GO" id="GO:0097367">
    <property type="term" value="F:carbohydrate derivative binding"/>
    <property type="evidence" value="ECO:0007669"/>
    <property type="project" value="InterPro"/>
</dbReference>
<dbReference type="NCBIfam" id="NF001484">
    <property type="entry name" value="PRK00331.1"/>
    <property type="match status" value="1"/>
</dbReference>
<evidence type="ECO:0000259" key="11">
    <source>
        <dbReference type="PROSITE" id="PS51278"/>
    </source>
</evidence>
<dbReference type="FunFam" id="3.40.50.10490:FF:000002">
    <property type="entry name" value="Glutamine--fructose-6-phosphate aminotransferase [isomerizing]"/>
    <property type="match status" value="1"/>
</dbReference>
<feature type="domain" description="SIS" evidence="12">
    <location>
        <begin position="282"/>
        <end position="422"/>
    </location>
</feature>
<evidence type="ECO:0000313" key="13">
    <source>
        <dbReference type="EMBL" id="BBK22959.1"/>
    </source>
</evidence>
<sequence length="604" mass="68096">MCGIIAYTGKRQAVDMLLAGLFHLEYRGYDSSGIAVLGKNKIELRKKKGKVEELKKSILCHPLSKSTIGIGHTRWATHGVPNEINCHPHQIGNITLVHNGIIENYKTLKNSLEKQGYVFVSDTDSEVAAACLNACYKEERHALKAMAKAYQLLEGSFAFAILFEDHKEAIYAMRKHSPLVIGYGEDENFVASDISAFLQFSKKFITLQHEELAEIKKDNVHVYNLELKEVYKEPEISLLDANSVQKNNFDHFMLKEIHEEPQVVKDTIHSIMPNDVSDLSNAFPNLEKFNNIHIVGCGSAMYAGMVAKYMIEQYVRIRCECYCASEYRYQTPIYDENTLAVFISQSGETADTLAALRKVKEYGVKTYAIVNVIGSALSKEADHVIYTQAGKEVSVATTKAYCSQLCILSLMTIHLALLHNKLSSEDLKEIKEELSLLPDYIEKMIDYPYYETLAQQISTHDNVFFIGRGIDYILSLEGSLKLKEISYIHSEAYPAGELKHGTISLIEDKTPVIALVNEERLYEKTMSNIKEVKARGANVLLFVKDMRNISEDVYDECFLLPSLSKFLQGIVSIVPLQMLAYTCAKQRGCEIDQPRNLAKSVTVE</sequence>